<dbReference type="EMBL" id="KN823050">
    <property type="protein sequence ID" value="KIO25015.1"/>
    <property type="molecule type" value="Genomic_DNA"/>
</dbReference>
<feature type="active site" description="Nucleophile" evidence="4">
    <location>
        <position position="38"/>
    </location>
</feature>
<feature type="short sequence motif" description="DGA/G" evidence="4">
    <location>
        <begin position="186"/>
        <end position="188"/>
    </location>
</feature>
<dbReference type="Proteomes" id="UP000054248">
    <property type="component" value="Unassembled WGS sequence"/>
</dbReference>
<evidence type="ECO:0000256" key="2">
    <source>
        <dbReference type="ARBA" id="ARBA00022963"/>
    </source>
</evidence>
<keyword evidence="7" id="KW-1185">Reference proteome</keyword>
<proteinExistence type="predicted"/>
<keyword evidence="1 4" id="KW-0378">Hydrolase</keyword>
<feature type="active site" description="Proton acceptor" evidence="4">
    <location>
        <position position="186"/>
    </location>
</feature>
<dbReference type="Gene3D" id="3.40.1090.10">
    <property type="entry name" value="Cytosolic phospholipase A2 catalytic domain"/>
    <property type="match status" value="1"/>
</dbReference>
<keyword evidence="3 4" id="KW-0443">Lipid metabolism</keyword>
<reference evidence="7" key="2">
    <citation type="submission" date="2015-01" db="EMBL/GenBank/DDBJ databases">
        <title>Evolutionary Origins and Diversification of the Mycorrhizal Mutualists.</title>
        <authorList>
            <consortium name="DOE Joint Genome Institute"/>
            <consortium name="Mycorrhizal Genomics Consortium"/>
            <person name="Kohler A."/>
            <person name="Kuo A."/>
            <person name="Nagy L.G."/>
            <person name="Floudas D."/>
            <person name="Copeland A."/>
            <person name="Barry K.W."/>
            <person name="Cichocki N."/>
            <person name="Veneault-Fourrey C."/>
            <person name="LaButti K."/>
            <person name="Lindquist E.A."/>
            <person name="Lipzen A."/>
            <person name="Lundell T."/>
            <person name="Morin E."/>
            <person name="Murat C."/>
            <person name="Riley R."/>
            <person name="Ohm R."/>
            <person name="Sun H."/>
            <person name="Tunlid A."/>
            <person name="Henrissat B."/>
            <person name="Grigoriev I.V."/>
            <person name="Hibbett D.S."/>
            <person name="Martin F."/>
        </authorList>
    </citation>
    <scope>NUCLEOTIDE SEQUENCE [LARGE SCALE GENOMIC DNA]</scope>
    <source>
        <strain evidence="7">MUT 4182</strain>
    </source>
</reference>
<evidence type="ECO:0000256" key="1">
    <source>
        <dbReference type="ARBA" id="ARBA00022801"/>
    </source>
</evidence>
<organism evidence="6 7">
    <name type="scientific">Tulasnella calospora MUT 4182</name>
    <dbReference type="NCBI Taxonomy" id="1051891"/>
    <lineage>
        <taxon>Eukaryota</taxon>
        <taxon>Fungi</taxon>
        <taxon>Dikarya</taxon>
        <taxon>Basidiomycota</taxon>
        <taxon>Agaricomycotina</taxon>
        <taxon>Agaricomycetes</taxon>
        <taxon>Cantharellales</taxon>
        <taxon>Tulasnellaceae</taxon>
        <taxon>Tulasnella</taxon>
    </lineage>
</organism>
<evidence type="ECO:0000256" key="3">
    <source>
        <dbReference type="ARBA" id="ARBA00023098"/>
    </source>
</evidence>
<sequence length="314" mass="34992">DGGGVRGIISLIILDQILREVAPNTKPCEWFDLIGGTSTGGLIAIMLGRLRMSIPECIAAYPELAKEVFDVNALNVAVNLLGGAKFSGSKLQQAVEKVVDKHKGRTSTKMWDNPECRSANERVCRTFVVAIQGCDVPRPAKLFRTYNNRFQQHSADHCQIWEAARATSCAPSFFPEIQVDGVYYSDGGLGYNNPTELLLQEAQSLWGPDQRIGCLLSIGTGSVDSFMKRFNDPLDIVKFIGIFKRMALSCDTVHQKMRSNQLVQPFYYRFNPTMKENVSLDEWKKIRELEGVARQYLATNSRKVAGFAGAMRGR</sequence>
<feature type="short sequence motif" description="GXGXXG" evidence="4">
    <location>
        <begin position="2"/>
        <end position="7"/>
    </location>
</feature>
<evidence type="ECO:0000313" key="7">
    <source>
        <dbReference type="Proteomes" id="UP000054248"/>
    </source>
</evidence>
<protein>
    <recommendedName>
        <fullName evidence="5">PNPLA domain-containing protein</fullName>
    </recommendedName>
</protein>
<name>A0A0C3Q6K4_9AGAM</name>
<dbReference type="AlphaFoldDB" id="A0A0C3Q6K4"/>
<accession>A0A0C3Q6K4</accession>
<dbReference type="GO" id="GO:0016042">
    <property type="term" value="P:lipid catabolic process"/>
    <property type="evidence" value="ECO:0007669"/>
    <property type="project" value="UniProtKB-UniRule"/>
</dbReference>
<keyword evidence="2 4" id="KW-0442">Lipid degradation</keyword>
<dbReference type="PANTHER" id="PTHR24185">
    <property type="entry name" value="CALCIUM-INDEPENDENT PHOSPHOLIPASE A2-GAMMA"/>
    <property type="match status" value="1"/>
</dbReference>
<reference evidence="6 7" key="1">
    <citation type="submission" date="2014-04" db="EMBL/GenBank/DDBJ databases">
        <authorList>
            <consortium name="DOE Joint Genome Institute"/>
            <person name="Kuo A."/>
            <person name="Girlanda M."/>
            <person name="Perotto S."/>
            <person name="Kohler A."/>
            <person name="Nagy L.G."/>
            <person name="Floudas D."/>
            <person name="Copeland A."/>
            <person name="Barry K.W."/>
            <person name="Cichocki N."/>
            <person name="Veneault-Fourrey C."/>
            <person name="LaButti K."/>
            <person name="Lindquist E.A."/>
            <person name="Lipzen A."/>
            <person name="Lundell T."/>
            <person name="Morin E."/>
            <person name="Murat C."/>
            <person name="Sun H."/>
            <person name="Tunlid A."/>
            <person name="Henrissat B."/>
            <person name="Grigoriev I.V."/>
            <person name="Hibbett D.S."/>
            <person name="Martin F."/>
            <person name="Nordberg H.P."/>
            <person name="Cantor M.N."/>
            <person name="Hua S.X."/>
        </authorList>
    </citation>
    <scope>NUCLEOTIDE SEQUENCE [LARGE SCALE GENOMIC DNA]</scope>
    <source>
        <strain evidence="6 7">MUT 4182</strain>
    </source>
</reference>
<dbReference type="Pfam" id="PF01734">
    <property type="entry name" value="Patatin"/>
    <property type="match status" value="1"/>
</dbReference>
<dbReference type="STRING" id="1051891.A0A0C3Q6K4"/>
<feature type="short sequence motif" description="GXSXG" evidence="4">
    <location>
        <begin position="36"/>
        <end position="40"/>
    </location>
</feature>
<feature type="domain" description="PNPLA" evidence="5">
    <location>
        <begin position="1"/>
        <end position="199"/>
    </location>
</feature>
<dbReference type="OrthoDB" id="630895at2759"/>
<evidence type="ECO:0000313" key="6">
    <source>
        <dbReference type="EMBL" id="KIO25015.1"/>
    </source>
</evidence>
<dbReference type="InterPro" id="IPR016035">
    <property type="entry name" value="Acyl_Trfase/lysoPLipase"/>
</dbReference>
<feature type="non-terminal residue" evidence="6">
    <location>
        <position position="1"/>
    </location>
</feature>
<dbReference type="CDD" id="cd07216">
    <property type="entry name" value="Pat17_PNPLA8_PNPLA9_like3"/>
    <property type="match status" value="1"/>
</dbReference>
<dbReference type="GO" id="GO:0047499">
    <property type="term" value="F:calcium-independent phospholipase A2 activity"/>
    <property type="evidence" value="ECO:0007669"/>
    <property type="project" value="TreeGrafter"/>
</dbReference>
<dbReference type="GO" id="GO:0046486">
    <property type="term" value="P:glycerolipid metabolic process"/>
    <property type="evidence" value="ECO:0007669"/>
    <property type="project" value="UniProtKB-ARBA"/>
</dbReference>
<dbReference type="PROSITE" id="PS51635">
    <property type="entry name" value="PNPLA"/>
    <property type="match status" value="1"/>
</dbReference>
<dbReference type="SUPFAM" id="SSF52151">
    <property type="entry name" value="FabD/lysophospholipase-like"/>
    <property type="match status" value="1"/>
</dbReference>
<dbReference type="HOGENOM" id="CLU_000288_144_2_1"/>
<dbReference type="GO" id="GO:0016020">
    <property type="term" value="C:membrane"/>
    <property type="evidence" value="ECO:0007669"/>
    <property type="project" value="TreeGrafter"/>
</dbReference>
<evidence type="ECO:0000256" key="4">
    <source>
        <dbReference type="PROSITE-ProRule" id="PRU01161"/>
    </source>
</evidence>
<gene>
    <name evidence="6" type="ORF">M407DRAFT_211325</name>
</gene>
<dbReference type="PANTHER" id="PTHR24185:SF1">
    <property type="entry name" value="CALCIUM-INDEPENDENT PHOSPHOLIPASE A2-GAMMA"/>
    <property type="match status" value="1"/>
</dbReference>
<dbReference type="InterPro" id="IPR002641">
    <property type="entry name" value="PNPLA_dom"/>
</dbReference>
<dbReference type="GO" id="GO:0019369">
    <property type="term" value="P:arachidonate metabolic process"/>
    <property type="evidence" value="ECO:0007669"/>
    <property type="project" value="TreeGrafter"/>
</dbReference>
<evidence type="ECO:0000259" key="5">
    <source>
        <dbReference type="PROSITE" id="PS51635"/>
    </source>
</evidence>